<dbReference type="InterPro" id="IPR010562">
    <property type="entry name" value="Haemolymph_juvenile_hormone-bd"/>
</dbReference>
<evidence type="ECO:0000313" key="1">
    <source>
        <dbReference type="EMBL" id="JAS37650.1"/>
    </source>
</evidence>
<gene>
    <name evidence="1" type="ORF">g.4464</name>
</gene>
<dbReference type="InterPro" id="IPR038606">
    <property type="entry name" value="To_sf"/>
</dbReference>
<dbReference type="Gene3D" id="3.15.10.30">
    <property type="entry name" value="Haemolymph juvenile hormone binding protein"/>
    <property type="match status" value="1"/>
</dbReference>
<reference evidence="1" key="1">
    <citation type="submission" date="2015-11" db="EMBL/GenBank/DDBJ databases">
        <title>De novo transcriptome assembly of four potential Pierce s Disease insect vectors from Arizona vineyards.</title>
        <authorList>
            <person name="Tassone E.E."/>
        </authorList>
    </citation>
    <scope>NUCLEOTIDE SEQUENCE</scope>
</reference>
<proteinExistence type="predicted"/>
<dbReference type="GO" id="GO:0005615">
    <property type="term" value="C:extracellular space"/>
    <property type="evidence" value="ECO:0007669"/>
    <property type="project" value="TreeGrafter"/>
</dbReference>
<organism evidence="1">
    <name type="scientific">Cuerna arida</name>
    <dbReference type="NCBI Taxonomy" id="1464854"/>
    <lineage>
        <taxon>Eukaryota</taxon>
        <taxon>Metazoa</taxon>
        <taxon>Ecdysozoa</taxon>
        <taxon>Arthropoda</taxon>
        <taxon>Hexapoda</taxon>
        <taxon>Insecta</taxon>
        <taxon>Pterygota</taxon>
        <taxon>Neoptera</taxon>
        <taxon>Paraneoptera</taxon>
        <taxon>Hemiptera</taxon>
        <taxon>Auchenorrhyncha</taxon>
        <taxon>Membracoidea</taxon>
        <taxon>Cicadellidae</taxon>
        <taxon>Cicadellinae</taxon>
        <taxon>Proconiini</taxon>
        <taxon>Cuerna</taxon>
    </lineage>
</organism>
<accession>A0A1B6EIA4</accession>
<dbReference type="EMBL" id="GECZ01032119">
    <property type="protein sequence ID" value="JAS37650.1"/>
    <property type="molecule type" value="Transcribed_RNA"/>
</dbReference>
<dbReference type="PANTHER" id="PTHR11008">
    <property type="entry name" value="PROTEIN TAKEOUT-LIKE PROTEIN"/>
    <property type="match status" value="1"/>
</dbReference>
<dbReference type="AlphaFoldDB" id="A0A1B6EIA4"/>
<dbReference type="PANTHER" id="PTHR11008:SF32">
    <property type="entry name" value="CIRCADIAN CLOCK-CONTROLLED PROTEIN DAYWAKE-RELATED"/>
    <property type="match status" value="1"/>
</dbReference>
<protein>
    <submittedName>
        <fullName evidence="1">Uncharacterized protein</fullName>
    </submittedName>
</protein>
<sequence length="111" mass="12719">MGTGDADITLVDLTVMWDVQGKPVTKKGTQFMEITDFKVDIVPKAMKMQLDNLFNGNQELAKTMNTFLNENWEDVYKQLKPSIERSFSQLMTTIGSKLLEKTPYSKMFPDM</sequence>
<dbReference type="Pfam" id="PF06585">
    <property type="entry name" value="JHBP"/>
    <property type="match status" value="1"/>
</dbReference>
<name>A0A1B6EIA4_9HEMI</name>